<keyword evidence="3" id="KW-0175">Coiled coil</keyword>
<comment type="caution">
    <text evidence="4">The sequence shown here is derived from an EMBL/GenBank/DDBJ whole genome shotgun (WGS) entry which is preliminary data.</text>
</comment>
<evidence type="ECO:0000256" key="1">
    <source>
        <dbReference type="ARBA" id="ARBA00022737"/>
    </source>
</evidence>
<evidence type="ECO:0000256" key="3">
    <source>
        <dbReference type="SAM" id="Coils"/>
    </source>
</evidence>
<dbReference type="PANTHER" id="PTHR24153">
    <property type="entry name" value="ESPIN"/>
    <property type="match status" value="1"/>
</dbReference>
<sequence length="504" mass="57014">MAPKNSNGFPTYRTAQIMRNSSHEYNDGVFVDTSNDKDLDNLEVDYDNNVTNLYNYISNSQWQEALTAVRNNPIEARTWVVRYHEDSDQGMMWRFLPIHSAAARQPPEAVIQALIQAYPKGVTCCDDQGKYALHYAAGNQASTGVIRSLIDAFPTAATTSDPEGKIPIHWMAISGPFEPSAIAPLVEASKQLYNIVDDEGWTPLEYAYDSTYPYKQEMIDALKEGDSPRKRMPISSIPTDLPHDSMGYPSPLSVFSNFSPRRQQGSSAYGSGASVRSVNTAMSRGTTNKTIAKYKAQIVKLKAELAYNRASHEEKVMNQQEEHDDEIEKLDSAINAEIEKGRRAKEQLNAKNQYIMYKEQKITSCDKELAHFNEVNARLSAEIETLSQQMRNEKNTVGEYKLRITSLQTKMKDMSRDQENITKSLEALEADAQKASELRRKKLQALFDEEMKEQRELKEMKKVYGILLGGPTIREALAQQKNLMKNCEAVLEDCEVRDDVDAWS</sequence>
<proteinExistence type="predicted"/>
<dbReference type="Gene3D" id="1.25.40.20">
    <property type="entry name" value="Ankyrin repeat-containing domain"/>
    <property type="match status" value="1"/>
</dbReference>
<evidence type="ECO:0000256" key="2">
    <source>
        <dbReference type="ARBA" id="ARBA00023043"/>
    </source>
</evidence>
<reference evidence="4 5" key="1">
    <citation type="journal article" date="2021" name="Sci. Rep.">
        <title>The genome of the diatom Chaetoceros tenuissimus carries an ancient integrated fragment of an extant virus.</title>
        <authorList>
            <person name="Hongo Y."/>
            <person name="Kimura K."/>
            <person name="Takaki Y."/>
            <person name="Yoshida Y."/>
            <person name="Baba S."/>
            <person name="Kobayashi G."/>
            <person name="Nagasaki K."/>
            <person name="Hano T."/>
            <person name="Tomaru Y."/>
        </authorList>
    </citation>
    <scope>NUCLEOTIDE SEQUENCE [LARGE SCALE GENOMIC DNA]</scope>
    <source>
        <strain evidence="4 5">NIES-3715</strain>
    </source>
</reference>
<dbReference type="GO" id="GO:0005737">
    <property type="term" value="C:cytoplasm"/>
    <property type="evidence" value="ECO:0007669"/>
    <property type="project" value="TreeGrafter"/>
</dbReference>
<feature type="coiled-coil region" evidence="3">
    <location>
        <begin position="369"/>
        <end position="497"/>
    </location>
</feature>
<gene>
    <name evidence="4" type="ORF">CTEN210_08811</name>
</gene>
<dbReference type="GO" id="GO:0051017">
    <property type="term" value="P:actin filament bundle assembly"/>
    <property type="evidence" value="ECO:0007669"/>
    <property type="project" value="TreeGrafter"/>
</dbReference>
<dbReference type="GO" id="GO:0051015">
    <property type="term" value="F:actin filament binding"/>
    <property type="evidence" value="ECO:0007669"/>
    <property type="project" value="TreeGrafter"/>
</dbReference>
<organism evidence="4 5">
    <name type="scientific">Chaetoceros tenuissimus</name>
    <dbReference type="NCBI Taxonomy" id="426638"/>
    <lineage>
        <taxon>Eukaryota</taxon>
        <taxon>Sar</taxon>
        <taxon>Stramenopiles</taxon>
        <taxon>Ochrophyta</taxon>
        <taxon>Bacillariophyta</taxon>
        <taxon>Coscinodiscophyceae</taxon>
        <taxon>Chaetocerotophycidae</taxon>
        <taxon>Chaetocerotales</taxon>
        <taxon>Chaetocerotaceae</taxon>
        <taxon>Chaetoceros</taxon>
    </lineage>
</organism>
<feature type="coiled-coil region" evidence="3">
    <location>
        <begin position="302"/>
        <end position="329"/>
    </location>
</feature>
<keyword evidence="1" id="KW-0677">Repeat</keyword>
<evidence type="ECO:0000313" key="5">
    <source>
        <dbReference type="Proteomes" id="UP001054902"/>
    </source>
</evidence>
<dbReference type="InterPro" id="IPR052420">
    <property type="entry name" value="Espin/Espin-like"/>
</dbReference>
<dbReference type="PANTHER" id="PTHR24153:SF8">
    <property type="entry name" value="FORKED, ISOFORM F"/>
    <property type="match status" value="1"/>
</dbReference>
<name>A0AAD3CWN4_9STRA</name>
<evidence type="ECO:0000313" key="4">
    <source>
        <dbReference type="EMBL" id="GFH52335.1"/>
    </source>
</evidence>
<accession>A0AAD3CWN4</accession>
<dbReference type="Proteomes" id="UP001054902">
    <property type="component" value="Unassembled WGS sequence"/>
</dbReference>
<dbReference type="AlphaFoldDB" id="A0AAD3CWN4"/>
<dbReference type="EMBL" id="BLLK01000045">
    <property type="protein sequence ID" value="GFH52335.1"/>
    <property type="molecule type" value="Genomic_DNA"/>
</dbReference>
<dbReference type="SUPFAM" id="SSF48403">
    <property type="entry name" value="Ankyrin repeat"/>
    <property type="match status" value="1"/>
</dbReference>
<keyword evidence="5" id="KW-1185">Reference proteome</keyword>
<dbReference type="InterPro" id="IPR036770">
    <property type="entry name" value="Ankyrin_rpt-contain_sf"/>
</dbReference>
<protein>
    <submittedName>
        <fullName evidence="4">Uncharacterized protein</fullName>
    </submittedName>
</protein>
<keyword evidence="2" id="KW-0040">ANK repeat</keyword>